<organism evidence="2 3">
    <name type="scientific">Drosophila albomicans</name>
    <name type="common">Fruit fly</name>
    <dbReference type="NCBI Taxonomy" id="7291"/>
    <lineage>
        <taxon>Eukaryota</taxon>
        <taxon>Metazoa</taxon>
        <taxon>Ecdysozoa</taxon>
        <taxon>Arthropoda</taxon>
        <taxon>Hexapoda</taxon>
        <taxon>Insecta</taxon>
        <taxon>Pterygota</taxon>
        <taxon>Neoptera</taxon>
        <taxon>Endopterygota</taxon>
        <taxon>Diptera</taxon>
        <taxon>Brachycera</taxon>
        <taxon>Muscomorpha</taxon>
        <taxon>Ephydroidea</taxon>
        <taxon>Drosophilidae</taxon>
        <taxon>Drosophila</taxon>
    </lineage>
</organism>
<feature type="signal peptide" evidence="1">
    <location>
        <begin position="1"/>
        <end position="16"/>
    </location>
</feature>
<accession>A0A9C6W9C3</accession>
<keyword evidence="2" id="KW-1185">Reference proteome</keyword>
<protein>
    <submittedName>
        <fullName evidence="3">Uncharacterized transmembrane protein DDB_G0289901</fullName>
    </submittedName>
</protein>
<keyword evidence="3" id="KW-0812">Transmembrane</keyword>
<dbReference type="RefSeq" id="XP_051859600.1">
    <property type="nucleotide sequence ID" value="XM_052003640.1"/>
</dbReference>
<reference evidence="3" key="1">
    <citation type="submission" date="2025-08" db="UniProtKB">
        <authorList>
            <consortium name="RefSeq"/>
        </authorList>
    </citation>
    <scope>IDENTIFICATION</scope>
    <source>
        <strain evidence="3">15112-1751.03</strain>
        <tissue evidence="3">Whole Adult</tissue>
    </source>
</reference>
<evidence type="ECO:0000256" key="1">
    <source>
        <dbReference type="SAM" id="SignalP"/>
    </source>
</evidence>
<sequence length="183" mass="18766">MKLFLTLAALFACASASAIHSSGWSSGPWISSGSSGWSSSPWISSGSSGWSSGPWRSSSSSSRGWSSAPSWRPAPWLGSSGGGHGGSQIIRVVKLDGGNVGWSRIGGGGGGGGWSGGHGGWSGGGWSSGCLPSSLWERRCMTFAPALQRFTLRLHFGSEHDSAEVNYKSAVLGLVLASVELSF</sequence>
<proteinExistence type="predicted"/>
<dbReference type="Proteomes" id="UP000515160">
    <property type="component" value="Chromosome X"/>
</dbReference>
<name>A0A9C6W9C3_DROAB</name>
<evidence type="ECO:0000313" key="3">
    <source>
        <dbReference type="RefSeq" id="XP_051859600.1"/>
    </source>
</evidence>
<feature type="chain" id="PRO_5038876257" evidence="1">
    <location>
        <begin position="17"/>
        <end position="183"/>
    </location>
</feature>
<dbReference type="AlphaFoldDB" id="A0A9C6W9C3"/>
<gene>
    <name evidence="3" type="primary">LOC117568231</name>
</gene>
<evidence type="ECO:0000313" key="2">
    <source>
        <dbReference type="Proteomes" id="UP000515160"/>
    </source>
</evidence>
<keyword evidence="1" id="KW-0732">Signal</keyword>
<dbReference type="GeneID" id="117568231"/>
<keyword evidence="3" id="KW-0472">Membrane</keyword>